<evidence type="ECO:0000256" key="15">
    <source>
        <dbReference type="ARBA" id="ARBA00023136"/>
    </source>
</evidence>
<feature type="transmembrane region" description="Helical" evidence="16">
    <location>
        <begin position="64"/>
        <end position="85"/>
    </location>
</feature>
<dbReference type="CDD" id="cd03495">
    <property type="entry name" value="SQR_TypeC_SdhD_like"/>
    <property type="match status" value="1"/>
</dbReference>
<feature type="transmembrane region" description="Helical" evidence="16">
    <location>
        <begin position="105"/>
        <end position="127"/>
    </location>
</feature>
<dbReference type="PATRIC" id="fig|1385369.3.peg.2625"/>
<evidence type="ECO:0000256" key="1">
    <source>
        <dbReference type="ARBA" id="ARBA00001971"/>
    </source>
</evidence>
<evidence type="ECO:0000256" key="16">
    <source>
        <dbReference type="SAM" id="Phobius"/>
    </source>
</evidence>
<keyword evidence="11" id="KW-0479">Metal-binding</keyword>
<dbReference type="RefSeq" id="WP_037452061.1">
    <property type="nucleotide sequence ID" value="NZ_AVFL01000008.1"/>
</dbReference>
<comment type="caution">
    <text evidence="17">The sequence shown here is derived from an EMBL/GenBank/DDBJ whole genome shotgun (WGS) entry which is preliminary data.</text>
</comment>
<keyword evidence="8" id="KW-0816">Tricarboxylic acid cycle</keyword>
<gene>
    <name evidence="17" type="ORF">N825_36615</name>
</gene>
<keyword evidence="15 16" id="KW-0472">Membrane</keyword>
<comment type="function">
    <text evidence="2">Membrane-anchoring subunit of succinate dehydrogenase (SDH).</text>
</comment>
<evidence type="ECO:0000256" key="14">
    <source>
        <dbReference type="ARBA" id="ARBA00023004"/>
    </source>
</evidence>
<dbReference type="GO" id="GO:0046872">
    <property type="term" value="F:metal ion binding"/>
    <property type="evidence" value="ECO:0007669"/>
    <property type="project" value="UniProtKB-KW"/>
</dbReference>
<dbReference type="NCBIfam" id="TIGR02968">
    <property type="entry name" value="succ_dehyd_anc"/>
    <property type="match status" value="1"/>
</dbReference>
<dbReference type="SUPFAM" id="SSF81343">
    <property type="entry name" value="Fumarate reductase respiratory complex transmembrane subunits"/>
    <property type="match status" value="1"/>
</dbReference>
<organism evidence="17 18">
    <name type="scientific">Skermanella stibiiresistens SB22</name>
    <dbReference type="NCBI Taxonomy" id="1385369"/>
    <lineage>
        <taxon>Bacteria</taxon>
        <taxon>Pseudomonadati</taxon>
        <taxon>Pseudomonadota</taxon>
        <taxon>Alphaproteobacteria</taxon>
        <taxon>Rhodospirillales</taxon>
        <taxon>Azospirillaceae</taxon>
        <taxon>Skermanella</taxon>
    </lineage>
</organism>
<keyword evidence="14" id="KW-0408">Iron</keyword>
<evidence type="ECO:0000313" key="17">
    <source>
        <dbReference type="EMBL" id="EWY40243.1"/>
    </source>
</evidence>
<dbReference type="GO" id="GO:0020037">
    <property type="term" value="F:heme binding"/>
    <property type="evidence" value="ECO:0007669"/>
    <property type="project" value="InterPro"/>
</dbReference>
<accession>W9H8V8</accession>
<sequence>MASTSSNPGLRTQLGRVRGLGSAKAGSQHWWMSRLTSIALIPLTLWFVFGALSIVGDGHAAAVAWLRSPFSAIMMILFVGVTFQHTASGIQVVLEDYVHNEWVKVAAIIAAKFLCFVLAVAGIFAVLKIAFGG</sequence>
<dbReference type="UniPathway" id="UPA00223"/>
<evidence type="ECO:0000256" key="12">
    <source>
        <dbReference type="ARBA" id="ARBA00022982"/>
    </source>
</evidence>
<dbReference type="InterPro" id="IPR000701">
    <property type="entry name" value="SuccDH_FuR_B_TM-su"/>
</dbReference>
<dbReference type="GO" id="GO:0016020">
    <property type="term" value="C:membrane"/>
    <property type="evidence" value="ECO:0007669"/>
    <property type="project" value="UniProtKB-SubCell"/>
</dbReference>
<evidence type="ECO:0000256" key="13">
    <source>
        <dbReference type="ARBA" id="ARBA00022989"/>
    </source>
</evidence>
<proteinExistence type="predicted"/>
<keyword evidence="10 16" id="KW-0812">Transmembrane</keyword>
<dbReference type="OrthoDB" id="9809280at2"/>
<evidence type="ECO:0000256" key="7">
    <source>
        <dbReference type="ARBA" id="ARBA00022448"/>
    </source>
</evidence>
<evidence type="ECO:0000256" key="6">
    <source>
        <dbReference type="ARBA" id="ARBA00019425"/>
    </source>
</evidence>
<name>W9H8V8_9PROT</name>
<protein>
    <recommendedName>
        <fullName evidence="6">Succinate dehydrogenase hydrophobic membrane anchor subunit</fullName>
    </recommendedName>
</protein>
<evidence type="ECO:0000256" key="5">
    <source>
        <dbReference type="ARBA" id="ARBA00011558"/>
    </source>
</evidence>
<keyword evidence="13 16" id="KW-1133">Transmembrane helix</keyword>
<dbReference type="AlphaFoldDB" id="W9H8V8"/>
<dbReference type="Proteomes" id="UP000019486">
    <property type="component" value="Unassembled WGS sequence"/>
</dbReference>
<dbReference type="GO" id="GO:0006099">
    <property type="term" value="P:tricarboxylic acid cycle"/>
    <property type="evidence" value="ECO:0007669"/>
    <property type="project" value="UniProtKB-UniPathway"/>
</dbReference>
<dbReference type="EMBL" id="AVFL01000008">
    <property type="protein sequence ID" value="EWY40243.1"/>
    <property type="molecule type" value="Genomic_DNA"/>
</dbReference>
<evidence type="ECO:0000256" key="3">
    <source>
        <dbReference type="ARBA" id="ARBA00004141"/>
    </source>
</evidence>
<dbReference type="Gene3D" id="1.20.1300.10">
    <property type="entry name" value="Fumarate reductase/succinate dehydrogenase, transmembrane subunit"/>
    <property type="match status" value="1"/>
</dbReference>
<comment type="subunit">
    <text evidence="5">Part of an enzyme complex containing four subunits: a flavoprotein, an iron-sulfur protein, plus two membrane-anchoring proteins, SdhC and SdhD.</text>
</comment>
<comment type="cofactor">
    <cofactor evidence="1">
        <name>heme</name>
        <dbReference type="ChEBI" id="CHEBI:30413"/>
    </cofactor>
</comment>
<evidence type="ECO:0000256" key="2">
    <source>
        <dbReference type="ARBA" id="ARBA00004050"/>
    </source>
</evidence>
<reference evidence="17 18" key="1">
    <citation type="submission" date="2013-08" db="EMBL/GenBank/DDBJ databases">
        <title>The genome sequence of Skermanella stibiiresistens.</title>
        <authorList>
            <person name="Zhu W."/>
            <person name="Wang G."/>
        </authorList>
    </citation>
    <scope>NUCLEOTIDE SEQUENCE [LARGE SCALE GENOMIC DNA]</scope>
    <source>
        <strain evidence="17 18">SB22</strain>
    </source>
</reference>
<evidence type="ECO:0000313" key="18">
    <source>
        <dbReference type="Proteomes" id="UP000019486"/>
    </source>
</evidence>
<evidence type="ECO:0000256" key="4">
    <source>
        <dbReference type="ARBA" id="ARBA00005163"/>
    </source>
</evidence>
<keyword evidence="9" id="KW-0349">Heme</keyword>
<evidence type="ECO:0000256" key="9">
    <source>
        <dbReference type="ARBA" id="ARBA00022617"/>
    </source>
</evidence>
<dbReference type="Pfam" id="PF01127">
    <property type="entry name" value="Sdh_cyt"/>
    <property type="match status" value="1"/>
</dbReference>
<dbReference type="STRING" id="1385369.N825_36615"/>
<keyword evidence="7" id="KW-0813">Transport</keyword>
<dbReference type="InterPro" id="IPR014312">
    <property type="entry name" value="Succ_DH_anchor"/>
</dbReference>
<keyword evidence="12" id="KW-0249">Electron transport</keyword>
<feature type="transmembrane region" description="Helical" evidence="16">
    <location>
        <begin position="31"/>
        <end position="52"/>
    </location>
</feature>
<comment type="subcellular location">
    <subcellularLocation>
        <location evidence="3">Membrane</location>
        <topology evidence="3">Multi-pass membrane protein</topology>
    </subcellularLocation>
</comment>
<evidence type="ECO:0000256" key="10">
    <source>
        <dbReference type="ARBA" id="ARBA00022692"/>
    </source>
</evidence>
<evidence type="ECO:0000256" key="11">
    <source>
        <dbReference type="ARBA" id="ARBA00022723"/>
    </source>
</evidence>
<dbReference type="InterPro" id="IPR034804">
    <property type="entry name" value="SQR/QFR_C/D"/>
</dbReference>
<evidence type="ECO:0000256" key="8">
    <source>
        <dbReference type="ARBA" id="ARBA00022532"/>
    </source>
</evidence>
<comment type="pathway">
    <text evidence="4">Carbohydrate metabolism; tricarboxylic acid cycle.</text>
</comment>
<keyword evidence="18" id="KW-1185">Reference proteome</keyword>